<dbReference type="Pfam" id="PF02607">
    <property type="entry name" value="B12-binding_2"/>
    <property type="match status" value="1"/>
</dbReference>
<dbReference type="RefSeq" id="WP_197114956.1">
    <property type="nucleotide sequence ID" value="NZ_JACBXQ010000002.1"/>
</dbReference>
<name>A0ABS0LPP1_9LACT</name>
<dbReference type="InterPro" id="IPR003759">
    <property type="entry name" value="Cbl-bd_cap"/>
</dbReference>
<keyword evidence="1" id="KW-0479">Metal-binding</keyword>
<dbReference type="CDD" id="cd02070">
    <property type="entry name" value="corrinoid_protein_B12-BD"/>
    <property type="match status" value="1"/>
</dbReference>
<accession>A0ABS0LPP1</accession>
<gene>
    <name evidence="5" type="ORF">HZY91_03890</name>
</gene>
<keyword evidence="2" id="KW-0170">Cobalt</keyword>
<dbReference type="InterPro" id="IPR050554">
    <property type="entry name" value="Met_Synthase/Corrinoid"/>
</dbReference>
<dbReference type="PANTHER" id="PTHR45833">
    <property type="entry name" value="METHIONINE SYNTHASE"/>
    <property type="match status" value="1"/>
</dbReference>
<dbReference type="PROSITE" id="PS51332">
    <property type="entry name" value="B12_BINDING"/>
    <property type="match status" value="1"/>
</dbReference>
<keyword evidence="6" id="KW-1185">Reference proteome</keyword>
<evidence type="ECO:0000256" key="1">
    <source>
        <dbReference type="ARBA" id="ARBA00022723"/>
    </source>
</evidence>
<protein>
    <submittedName>
        <fullName evidence="5">Corrinoid protein</fullName>
    </submittedName>
</protein>
<feature type="domain" description="B12-binding N-terminal" evidence="4">
    <location>
        <begin position="1"/>
        <end position="91"/>
    </location>
</feature>
<dbReference type="InterPro" id="IPR036724">
    <property type="entry name" value="Cobalamin-bd_sf"/>
</dbReference>
<dbReference type="Gene3D" id="3.40.50.280">
    <property type="entry name" value="Cobalamin-binding domain"/>
    <property type="match status" value="1"/>
</dbReference>
<comment type="caution">
    <text evidence="5">The sequence shown here is derived from an EMBL/GenBank/DDBJ whole genome shotgun (WGS) entry which is preliminary data.</text>
</comment>
<dbReference type="Gene3D" id="1.10.1240.10">
    <property type="entry name" value="Methionine synthase domain"/>
    <property type="match status" value="1"/>
</dbReference>
<organism evidence="5 6">
    <name type="scientific">Facklamia lactis</name>
    <dbReference type="NCBI Taxonomy" id="2749967"/>
    <lineage>
        <taxon>Bacteria</taxon>
        <taxon>Bacillati</taxon>
        <taxon>Bacillota</taxon>
        <taxon>Bacilli</taxon>
        <taxon>Lactobacillales</taxon>
        <taxon>Aerococcaceae</taxon>
        <taxon>Facklamia</taxon>
    </lineage>
</organism>
<dbReference type="PROSITE" id="PS51337">
    <property type="entry name" value="B12_BINDING_NTER"/>
    <property type="match status" value="1"/>
</dbReference>
<dbReference type="Pfam" id="PF02310">
    <property type="entry name" value="B12-binding"/>
    <property type="match status" value="1"/>
</dbReference>
<evidence type="ECO:0000259" key="4">
    <source>
        <dbReference type="PROSITE" id="PS51337"/>
    </source>
</evidence>
<dbReference type="PANTHER" id="PTHR45833:SF1">
    <property type="entry name" value="METHIONINE SYNTHASE"/>
    <property type="match status" value="1"/>
</dbReference>
<dbReference type="InterPro" id="IPR036594">
    <property type="entry name" value="Meth_synthase_dom"/>
</dbReference>
<evidence type="ECO:0000259" key="3">
    <source>
        <dbReference type="PROSITE" id="PS51332"/>
    </source>
</evidence>
<proteinExistence type="predicted"/>
<sequence length="216" mass="24096">MKKEDYFKQLSDLVFEMEEDNIIPLVEDYLSEGYDAMEAIDHGLIPGMDRVGVAFDEEEYFVTDLLFAADTMYMALDILKPCLSHGDEKPKLGKIVIGDIQGDTHDIGKNLVKMMLETAGFEMIDLGKDVLIELFVETAIEEKAQMICMSSLMSTTMENMRKVIEMLKEKGVRDQFKVMIGGGPVTEKYAQEIGADAYAANATEAVIVAKKVLEIA</sequence>
<dbReference type="EMBL" id="JACBXQ010000002">
    <property type="protein sequence ID" value="MBG9986033.1"/>
    <property type="molecule type" value="Genomic_DNA"/>
</dbReference>
<evidence type="ECO:0000313" key="5">
    <source>
        <dbReference type="EMBL" id="MBG9986033.1"/>
    </source>
</evidence>
<dbReference type="Proteomes" id="UP000721415">
    <property type="component" value="Unassembled WGS sequence"/>
</dbReference>
<dbReference type="SMART" id="SM01018">
    <property type="entry name" value="B12-binding_2"/>
    <property type="match status" value="1"/>
</dbReference>
<dbReference type="InterPro" id="IPR006158">
    <property type="entry name" value="Cobalamin-bd"/>
</dbReference>
<dbReference type="SUPFAM" id="SSF52242">
    <property type="entry name" value="Cobalamin (vitamin B12)-binding domain"/>
    <property type="match status" value="1"/>
</dbReference>
<feature type="domain" description="B12-binding" evidence="3">
    <location>
        <begin position="92"/>
        <end position="216"/>
    </location>
</feature>
<evidence type="ECO:0000313" key="6">
    <source>
        <dbReference type="Proteomes" id="UP000721415"/>
    </source>
</evidence>
<reference evidence="5 6" key="1">
    <citation type="submission" date="2020-07" db="EMBL/GenBank/DDBJ databases">
        <title>Facklamia lactis sp. nov., isolated from raw milk.</title>
        <authorList>
            <person name="Doll E.V."/>
            <person name="Huptas C."/>
            <person name="Staib L."/>
            <person name="Wenning M."/>
            <person name="Scherer S."/>
        </authorList>
    </citation>
    <scope>NUCLEOTIDE SEQUENCE [LARGE SCALE GENOMIC DNA]</scope>
    <source>
        <strain evidence="5 6">DSM 111018</strain>
    </source>
</reference>
<evidence type="ECO:0000256" key="2">
    <source>
        <dbReference type="ARBA" id="ARBA00023285"/>
    </source>
</evidence>
<dbReference type="SUPFAM" id="SSF47644">
    <property type="entry name" value="Methionine synthase domain"/>
    <property type="match status" value="1"/>
</dbReference>